<proteinExistence type="predicted"/>
<dbReference type="AlphaFoldDB" id="A0AAV4VL23"/>
<organism evidence="1 2">
    <name type="scientific">Caerostris extrusa</name>
    <name type="common">Bark spider</name>
    <name type="synonym">Caerostris bankana</name>
    <dbReference type="NCBI Taxonomy" id="172846"/>
    <lineage>
        <taxon>Eukaryota</taxon>
        <taxon>Metazoa</taxon>
        <taxon>Ecdysozoa</taxon>
        <taxon>Arthropoda</taxon>
        <taxon>Chelicerata</taxon>
        <taxon>Arachnida</taxon>
        <taxon>Araneae</taxon>
        <taxon>Araneomorphae</taxon>
        <taxon>Entelegynae</taxon>
        <taxon>Araneoidea</taxon>
        <taxon>Araneidae</taxon>
        <taxon>Caerostris</taxon>
    </lineage>
</organism>
<name>A0AAV4VL23_CAEEX</name>
<dbReference type="EMBL" id="BPLR01014697">
    <property type="protein sequence ID" value="GIY70625.1"/>
    <property type="molecule type" value="Genomic_DNA"/>
</dbReference>
<gene>
    <name evidence="1" type="ORF">CEXT_447661</name>
</gene>
<evidence type="ECO:0000313" key="2">
    <source>
        <dbReference type="Proteomes" id="UP001054945"/>
    </source>
</evidence>
<dbReference type="Proteomes" id="UP001054945">
    <property type="component" value="Unassembled WGS sequence"/>
</dbReference>
<protein>
    <submittedName>
        <fullName evidence="1">Uncharacterized protein</fullName>
    </submittedName>
</protein>
<reference evidence="1 2" key="1">
    <citation type="submission" date="2021-06" db="EMBL/GenBank/DDBJ databases">
        <title>Caerostris extrusa draft genome.</title>
        <authorList>
            <person name="Kono N."/>
            <person name="Arakawa K."/>
        </authorList>
    </citation>
    <scope>NUCLEOTIDE SEQUENCE [LARGE SCALE GENOMIC DNA]</scope>
</reference>
<evidence type="ECO:0000313" key="1">
    <source>
        <dbReference type="EMBL" id="GIY70625.1"/>
    </source>
</evidence>
<keyword evidence="2" id="KW-1185">Reference proteome</keyword>
<comment type="caution">
    <text evidence="1">The sequence shown here is derived from an EMBL/GenBank/DDBJ whole genome shotgun (WGS) entry which is preliminary data.</text>
</comment>
<sequence>MGAKDLSSVQLIREIEGQKTNNGIHYRLQLLYANERTHLSEAASDRKKVWLACYFCNLEYRERNGFGRRVPKGCKRALYDTLLVGGSTRLAVGLNEWPLPTDHSLSDNVQTLLGLVLSTSVSFF</sequence>
<accession>A0AAV4VL23</accession>